<dbReference type="EMBL" id="CP116967">
    <property type="protein sequence ID" value="WNM57938.1"/>
    <property type="molecule type" value="Genomic_DNA"/>
</dbReference>
<name>A0AA96GA17_9BACT</name>
<dbReference type="GO" id="GO:0005975">
    <property type="term" value="P:carbohydrate metabolic process"/>
    <property type="evidence" value="ECO:0007669"/>
    <property type="project" value="InterPro"/>
</dbReference>
<dbReference type="GO" id="GO:0016810">
    <property type="term" value="F:hydrolase activity, acting on carbon-nitrogen (but not peptide) bonds"/>
    <property type="evidence" value="ECO:0007669"/>
    <property type="project" value="InterPro"/>
</dbReference>
<dbReference type="PANTHER" id="PTHR34216">
    <property type="match status" value="1"/>
</dbReference>
<proteinExistence type="predicted"/>
<dbReference type="AlphaFoldDB" id="A0AA96GA17"/>
<dbReference type="Proteomes" id="UP001302719">
    <property type="component" value="Chromosome"/>
</dbReference>
<dbReference type="InterPro" id="IPR011330">
    <property type="entry name" value="Glyco_hydro/deAcase_b/a-brl"/>
</dbReference>
<dbReference type="PANTHER" id="PTHR34216:SF3">
    <property type="entry name" value="POLY-BETA-1,6-N-ACETYL-D-GLUCOSAMINE N-DEACETYLASE"/>
    <property type="match status" value="1"/>
</dbReference>
<evidence type="ECO:0000256" key="1">
    <source>
        <dbReference type="ARBA" id="ARBA00004613"/>
    </source>
</evidence>
<dbReference type="Gene3D" id="3.20.20.370">
    <property type="entry name" value="Glycoside hydrolase/deacetylase"/>
    <property type="match status" value="1"/>
</dbReference>
<sequence>MLRVSPGKKRQEPHWTRWSGPSLLRNDNLIILKFKRSFEKNRNELFGLGFGQYPAFVRTDVQPEQIPVFQFHDVSRDTLEPALEFIARNHYVTLTGDEYYQRVIGEFPRQDREVLLTFDDGQASLYSIAFPLLRKFNQRAVAYIVPGRVPDERGILPHHNTDLALCTWRQIREMYESGVIDVQSHSLYHHSIAISSTIVDFTRPGISTSFLESDLAPIHPGNKNRFCPDLIKTWGLPIYQWSARMGAHPAYIEHTQISEACIRHVADHGGEAFFRSRGWRRQLKTVVRDAQEKFLPARFETAGEQRHAILTDLCESKAAIEARLPGSRAQHFCFPWYRGSALAVELSHTAGYLTNAWGSLLPQFVNKDTSQPLPIPRLQPKYIFRLPGLGRRPLWRLCGGAV</sequence>
<keyword evidence="2" id="KW-0732">Signal</keyword>
<evidence type="ECO:0000313" key="5">
    <source>
        <dbReference type="Proteomes" id="UP001302719"/>
    </source>
</evidence>
<dbReference type="KEGG" id="nall:PP769_18490"/>
<evidence type="ECO:0000256" key="2">
    <source>
        <dbReference type="ARBA" id="ARBA00022729"/>
    </source>
</evidence>
<dbReference type="Pfam" id="PF01522">
    <property type="entry name" value="Polysacc_deac_1"/>
    <property type="match status" value="1"/>
</dbReference>
<dbReference type="RefSeq" id="WP_312643046.1">
    <property type="nucleotide sequence ID" value="NZ_CP116967.1"/>
</dbReference>
<dbReference type="SUPFAM" id="SSF88713">
    <property type="entry name" value="Glycoside hydrolase/deacetylase"/>
    <property type="match status" value="1"/>
</dbReference>
<feature type="domain" description="NodB homology" evidence="3">
    <location>
        <begin position="110"/>
        <end position="193"/>
    </location>
</feature>
<dbReference type="InterPro" id="IPR051398">
    <property type="entry name" value="Polysacch_Deacetylase"/>
</dbReference>
<reference evidence="4 5" key="1">
    <citation type="submission" date="2023-01" db="EMBL/GenBank/DDBJ databases">
        <title>Cultivation and genomic characterization of new, ubiquitous marine nitrite-oxidizing bacteria from the Nitrospirales.</title>
        <authorList>
            <person name="Mueller A.J."/>
            <person name="Daebeler A."/>
            <person name="Herbold C.W."/>
            <person name="Kirkegaard R.H."/>
            <person name="Daims H."/>
        </authorList>
    </citation>
    <scope>NUCLEOTIDE SEQUENCE [LARGE SCALE GENOMIC DNA]</scope>
    <source>
        <strain evidence="4 5">VA</strain>
    </source>
</reference>
<dbReference type="InterPro" id="IPR002509">
    <property type="entry name" value="NODB_dom"/>
</dbReference>
<organism evidence="4 5">
    <name type="scientific">Candidatus Nitrospira allomarina</name>
    <dbReference type="NCBI Taxonomy" id="3020900"/>
    <lineage>
        <taxon>Bacteria</taxon>
        <taxon>Pseudomonadati</taxon>
        <taxon>Nitrospirota</taxon>
        <taxon>Nitrospiria</taxon>
        <taxon>Nitrospirales</taxon>
        <taxon>Nitrospiraceae</taxon>
        <taxon>Nitrospira</taxon>
    </lineage>
</organism>
<evidence type="ECO:0000313" key="4">
    <source>
        <dbReference type="EMBL" id="WNM57938.1"/>
    </source>
</evidence>
<accession>A0AA96GA17</accession>
<comment type="subcellular location">
    <subcellularLocation>
        <location evidence="1">Secreted</location>
    </subcellularLocation>
</comment>
<gene>
    <name evidence="4" type="ORF">PP769_18490</name>
</gene>
<evidence type="ECO:0000259" key="3">
    <source>
        <dbReference type="Pfam" id="PF01522"/>
    </source>
</evidence>
<keyword evidence="5" id="KW-1185">Reference proteome</keyword>
<protein>
    <submittedName>
        <fullName evidence="4">Polysaccharide deacetylase family protein</fullName>
    </submittedName>
</protein>
<dbReference type="GO" id="GO:0005576">
    <property type="term" value="C:extracellular region"/>
    <property type="evidence" value="ECO:0007669"/>
    <property type="project" value="UniProtKB-SubCell"/>
</dbReference>